<dbReference type="OrthoDB" id="2149224at2759"/>
<dbReference type="SUPFAM" id="SSF50729">
    <property type="entry name" value="PH domain-like"/>
    <property type="match status" value="1"/>
</dbReference>
<dbReference type="Pfam" id="PF12814">
    <property type="entry name" value="Mcp5_PH"/>
    <property type="match status" value="1"/>
</dbReference>
<dbReference type="GO" id="GO:0005938">
    <property type="term" value="C:cell cortex"/>
    <property type="evidence" value="ECO:0007669"/>
    <property type="project" value="InterPro"/>
</dbReference>
<feature type="domain" description="PH" evidence="2">
    <location>
        <begin position="275"/>
        <end position="369"/>
    </location>
</feature>
<evidence type="ECO:0000259" key="2">
    <source>
        <dbReference type="SMART" id="SM00233"/>
    </source>
</evidence>
<dbReference type="PANTHER" id="PTHR28190">
    <property type="entry name" value="NUCLEAR MIGRATION PROTEIN NUM1"/>
    <property type="match status" value="1"/>
</dbReference>
<gene>
    <name evidence="3" type="ORF">A0J61_04342</name>
</gene>
<dbReference type="GO" id="GO:0005543">
    <property type="term" value="F:phospholipid binding"/>
    <property type="evidence" value="ECO:0007669"/>
    <property type="project" value="InterPro"/>
</dbReference>
<evidence type="ECO:0000313" key="3">
    <source>
        <dbReference type="EMBL" id="OBZ87608.1"/>
    </source>
</evidence>
<dbReference type="AlphaFoldDB" id="A0A1C7NEX0"/>
<proteinExistence type="predicted"/>
<dbReference type="PANTHER" id="PTHR28190:SF1">
    <property type="entry name" value="NUCLEAR MIGRATION PROTEIN NUM1"/>
    <property type="match status" value="1"/>
</dbReference>
<dbReference type="InterPro" id="IPR001849">
    <property type="entry name" value="PH_domain"/>
</dbReference>
<sequence>MIGSSSNITSSTCYQDESSWIEFATEIGQGLLSEVKRMKVLLEEKEACIAQLENDQAKQKQQIEDLTEQLRVKKAAEEQLKEDMYQSELAKQRLSHQIRQLSQSLSKTQMEQIRRERQETLIHQELKHLKTAQAKWQEAQNAYEDQLTLLNDSIAQLEREKDLILSSSDEEEEEEPMMDSRVTTTAVEIPATNAHSTKHVIKPYVAAISPSIMSSSSITSPSTPRESSFVDDHLPSKVIRASHESDRASSLLNSERLDLSLPCIIRTMTGEKAYKLSEGHFKWYNASKRQARFFWVHPYTKTLYWSKCDPGLQTNRAKSVHIDAFSVELNKSLPVITIYSTTQTVRLQCVDKDSHEIWVQALRCFVLEKTEKTHL</sequence>
<keyword evidence="4" id="KW-1185">Reference proteome</keyword>
<feature type="coiled-coil region" evidence="1">
    <location>
        <begin position="35"/>
        <end position="111"/>
    </location>
</feature>
<reference evidence="3 4" key="1">
    <citation type="submission" date="2016-03" db="EMBL/GenBank/DDBJ databases">
        <title>Choanephora cucurbitarum.</title>
        <authorList>
            <person name="Min B."/>
            <person name="Park H."/>
            <person name="Park J.-H."/>
            <person name="Shin H.-D."/>
            <person name="Choi I.-G."/>
        </authorList>
    </citation>
    <scope>NUCLEOTIDE SEQUENCE [LARGE SCALE GENOMIC DNA]</scope>
    <source>
        <strain evidence="3 4">KUS-F28377</strain>
    </source>
</reference>
<dbReference type="InterPro" id="IPR053005">
    <property type="entry name" value="Nuclear_Pos-Cytoskel_Interact"/>
</dbReference>
<protein>
    <recommendedName>
        <fullName evidence="2">PH domain-containing protein</fullName>
    </recommendedName>
</protein>
<comment type="caution">
    <text evidence="3">The sequence shown here is derived from an EMBL/GenBank/DDBJ whole genome shotgun (WGS) entry which is preliminary data.</text>
</comment>
<dbReference type="EMBL" id="LUGH01000211">
    <property type="protein sequence ID" value="OBZ87608.1"/>
    <property type="molecule type" value="Genomic_DNA"/>
</dbReference>
<dbReference type="GO" id="GO:0015631">
    <property type="term" value="F:tubulin binding"/>
    <property type="evidence" value="ECO:0007669"/>
    <property type="project" value="TreeGrafter"/>
</dbReference>
<name>A0A1C7NEX0_9FUNG</name>
<dbReference type="Proteomes" id="UP000093000">
    <property type="component" value="Unassembled WGS sequence"/>
</dbReference>
<organism evidence="3 4">
    <name type="scientific">Choanephora cucurbitarum</name>
    <dbReference type="NCBI Taxonomy" id="101091"/>
    <lineage>
        <taxon>Eukaryota</taxon>
        <taxon>Fungi</taxon>
        <taxon>Fungi incertae sedis</taxon>
        <taxon>Mucoromycota</taxon>
        <taxon>Mucoromycotina</taxon>
        <taxon>Mucoromycetes</taxon>
        <taxon>Mucorales</taxon>
        <taxon>Mucorineae</taxon>
        <taxon>Choanephoraceae</taxon>
        <taxon>Choanephoroideae</taxon>
        <taxon>Choanephora</taxon>
    </lineage>
</organism>
<dbReference type="InterPro" id="IPR024774">
    <property type="entry name" value="PH_dom-Mcp5-type"/>
</dbReference>
<dbReference type="GO" id="GO:0032065">
    <property type="term" value="P:maintenance of protein location in cell cortex"/>
    <property type="evidence" value="ECO:0007669"/>
    <property type="project" value="InterPro"/>
</dbReference>
<feature type="coiled-coil region" evidence="1">
    <location>
        <begin position="140"/>
        <end position="174"/>
    </location>
</feature>
<dbReference type="GO" id="GO:0000226">
    <property type="term" value="P:microtubule cytoskeleton organization"/>
    <property type="evidence" value="ECO:0007669"/>
    <property type="project" value="TreeGrafter"/>
</dbReference>
<evidence type="ECO:0000256" key="1">
    <source>
        <dbReference type="SAM" id="Coils"/>
    </source>
</evidence>
<dbReference type="InParanoid" id="A0A1C7NEX0"/>
<dbReference type="STRING" id="101091.A0A1C7NEX0"/>
<dbReference type="SMART" id="SM00233">
    <property type="entry name" value="PH"/>
    <property type="match status" value="1"/>
</dbReference>
<evidence type="ECO:0000313" key="4">
    <source>
        <dbReference type="Proteomes" id="UP000093000"/>
    </source>
</evidence>
<keyword evidence="1" id="KW-0175">Coiled coil</keyword>
<dbReference type="GO" id="GO:0005739">
    <property type="term" value="C:mitochondrion"/>
    <property type="evidence" value="ECO:0007669"/>
    <property type="project" value="TreeGrafter"/>
</dbReference>
<accession>A0A1C7NEX0</accession>